<feature type="transmembrane region" description="Helical" evidence="1">
    <location>
        <begin position="12"/>
        <end position="34"/>
    </location>
</feature>
<organism evidence="2 3">
    <name type="scientific">Dunaliella salina</name>
    <name type="common">Green alga</name>
    <name type="synonym">Protococcus salinus</name>
    <dbReference type="NCBI Taxonomy" id="3046"/>
    <lineage>
        <taxon>Eukaryota</taxon>
        <taxon>Viridiplantae</taxon>
        <taxon>Chlorophyta</taxon>
        <taxon>core chlorophytes</taxon>
        <taxon>Chlorophyceae</taxon>
        <taxon>CS clade</taxon>
        <taxon>Chlamydomonadales</taxon>
        <taxon>Dunaliellaceae</taxon>
        <taxon>Dunaliella</taxon>
    </lineage>
</organism>
<evidence type="ECO:0000256" key="1">
    <source>
        <dbReference type="SAM" id="Phobius"/>
    </source>
</evidence>
<keyword evidence="3" id="KW-1185">Reference proteome</keyword>
<comment type="caution">
    <text evidence="2">The sequence shown here is derived from an EMBL/GenBank/DDBJ whole genome shotgun (WGS) entry which is preliminary data.</text>
</comment>
<proteinExistence type="predicted"/>
<sequence>MKDFASFAWAKHASYLLTAAAAGYLVLSYGHVLLPEKWQLLVGRLAPLLGRRSRPTTYNSILELIGNTPFVRIDSLSRETGCVVGVEKKLILRTCMLLECTGLKKDHGWFGISEKLQNFLSFFYIIPDISSDS</sequence>
<protein>
    <submittedName>
        <fullName evidence="2">Uncharacterized protein</fullName>
    </submittedName>
</protein>
<reference evidence="2" key="1">
    <citation type="submission" date="2017-08" db="EMBL/GenBank/DDBJ databases">
        <authorList>
            <person name="Polle J.E."/>
            <person name="Barry K."/>
            <person name="Cushman J."/>
            <person name="Schmutz J."/>
            <person name="Tran D."/>
            <person name="Hathwaick L.T."/>
            <person name="Yim W.C."/>
            <person name="Jenkins J."/>
            <person name="Mckie-Krisberg Z.M."/>
            <person name="Prochnik S."/>
            <person name="Lindquist E."/>
            <person name="Dockter R.B."/>
            <person name="Adam C."/>
            <person name="Molina H."/>
            <person name="Bunkerborg J."/>
            <person name="Jin E."/>
            <person name="Buchheim M."/>
            <person name="Magnuson J."/>
        </authorList>
    </citation>
    <scope>NUCLEOTIDE SEQUENCE</scope>
    <source>
        <strain evidence="2">CCAP 19/18</strain>
    </source>
</reference>
<accession>A0ABQ7FTZ3</accession>
<gene>
    <name evidence="2" type="ORF">DUNSADRAFT_6158</name>
</gene>
<dbReference type="EMBL" id="MU071740">
    <property type="protein sequence ID" value="KAF5825887.1"/>
    <property type="molecule type" value="Genomic_DNA"/>
</dbReference>
<keyword evidence="1" id="KW-0812">Transmembrane</keyword>
<dbReference type="Proteomes" id="UP000815325">
    <property type="component" value="Unassembled WGS sequence"/>
</dbReference>
<evidence type="ECO:0000313" key="3">
    <source>
        <dbReference type="Proteomes" id="UP000815325"/>
    </source>
</evidence>
<name>A0ABQ7FTZ3_DUNSA</name>
<keyword evidence="1" id="KW-0472">Membrane</keyword>
<keyword evidence="1" id="KW-1133">Transmembrane helix</keyword>
<evidence type="ECO:0000313" key="2">
    <source>
        <dbReference type="EMBL" id="KAF5825887.1"/>
    </source>
</evidence>